<dbReference type="EMBL" id="CP140151">
    <property type="protein sequence ID" value="WQH10655.1"/>
    <property type="molecule type" value="Genomic_DNA"/>
</dbReference>
<organism evidence="7 9">
    <name type="scientific">Chromohalobacter canadensis</name>
    <dbReference type="NCBI Taxonomy" id="141389"/>
    <lineage>
        <taxon>Bacteria</taxon>
        <taxon>Pseudomonadati</taxon>
        <taxon>Pseudomonadota</taxon>
        <taxon>Gammaproteobacteria</taxon>
        <taxon>Oceanospirillales</taxon>
        <taxon>Halomonadaceae</taxon>
        <taxon>Chromohalobacter</taxon>
    </lineage>
</organism>
<accession>A0A285VCF7</accession>
<dbReference type="EMBL" id="OBQJ01000001">
    <property type="protein sequence ID" value="SOC51268.1"/>
    <property type="molecule type" value="Genomic_DNA"/>
</dbReference>
<evidence type="ECO:0000256" key="6">
    <source>
        <dbReference type="SAM" id="Phobius"/>
    </source>
</evidence>
<feature type="transmembrane region" description="Helical" evidence="6">
    <location>
        <begin position="123"/>
        <end position="143"/>
    </location>
</feature>
<dbReference type="Proteomes" id="UP000219023">
    <property type="component" value="Unassembled WGS sequence"/>
</dbReference>
<dbReference type="RefSeq" id="WP_097021476.1">
    <property type="nucleotide sequence ID" value="NZ_CP140151.1"/>
</dbReference>
<sequence>MKKWFPELMDQWPQLSGYQRFERLVSLVLTVAIGCVVLVALYYLIMHVIELLFVQTRDPFDYRVFQAVFDMILTVLIAMEFNNSIVRTMEGRGGFIQVEIVVLIAIMALVRKFMVMDMETIDPLMIMALATAVLALGLSYWLVRRGSQHPDEKR</sequence>
<keyword evidence="2" id="KW-1003">Cell membrane</keyword>
<reference evidence="7 9" key="1">
    <citation type="submission" date="2017-08" db="EMBL/GenBank/DDBJ databases">
        <authorList>
            <person name="de Groot N.N."/>
        </authorList>
    </citation>
    <scope>NUCLEOTIDE SEQUENCE [LARGE SCALE GENOMIC DNA]</scope>
    <source>
        <strain evidence="7 9">USBA 855</strain>
    </source>
</reference>
<evidence type="ECO:0000313" key="10">
    <source>
        <dbReference type="Proteomes" id="UP001321908"/>
    </source>
</evidence>
<keyword evidence="5 6" id="KW-0472">Membrane</keyword>
<dbReference type="InterPro" id="IPR020948">
    <property type="entry name" value="P_starv_induced_PsiE-like"/>
</dbReference>
<keyword evidence="3 6" id="KW-0812">Transmembrane</keyword>
<evidence type="ECO:0000313" key="9">
    <source>
        <dbReference type="Proteomes" id="UP000219023"/>
    </source>
</evidence>
<dbReference type="OrthoDB" id="598027at2"/>
<proteinExistence type="predicted"/>
<evidence type="ECO:0000256" key="5">
    <source>
        <dbReference type="ARBA" id="ARBA00023136"/>
    </source>
</evidence>
<evidence type="ECO:0000313" key="8">
    <source>
        <dbReference type="EMBL" id="WQH10655.1"/>
    </source>
</evidence>
<evidence type="ECO:0000256" key="4">
    <source>
        <dbReference type="ARBA" id="ARBA00022989"/>
    </source>
</evidence>
<keyword evidence="4 6" id="KW-1133">Transmembrane helix</keyword>
<protein>
    <submittedName>
        <fullName evidence="8">Phosphate-starvation-inducible PsiE family protein</fullName>
    </submittedName>
    <submittedName>
        <fullName evidence="7">Uncharacterized membrane protein, DUF373 family</fullName>
    </submittedName>
</protein>
<dbReference type="Pfam" id="PF06146">
    <property type="entry name" value="PsiE"/>
    <property type="match status" value="1"/>
</dbReference>
<keyword evidence="10" id="KW-1185">Reference proteome</keyword>
<gene>
    <name evidence="7" type="ORF">SAMN05421509_101221</name>
    <name evidence="8" type="ORF">SR908_08280</name>
</gene>
<dbReference type="Proteomes" id="UP001321908">
    <property type="component" value="Chromosome"/>
</dbReference>
<comment type="subcellular location">
    <subcellularLocation>
        <location evidence="1">Cell membrane</location>
        <topology evidence="1">Multi-pass membrane protein</topology>
    </subcellularLocation>
</comment>
<reference evidence="8 10" key="2">
    <citation type="submission" date="2023-11" db="EMBL/GenBank/DDBJ databases">
        <title>MicrobeMod: A computational toolkit for identifying prokaryotic methylation and restriction-modification with nanopore sequencing.</title>
        <authorList>
            <person name="Crits-Christoph A."/>
            <person name="Kang S.C."/>
            <person name="Lee H."/>
            <person name="Ostrov N."/>
        </authorList>
    </citation>
    <scope>NUCLEOTIDE SEQUENCE [LARGE SCALE GENOMIC DNA]</scope>
    <source>
        <strain evidence="8 10">ATCC 43984</strain>
    </source>
</reference>
<feature type="transmembrane region" description="Helical" evidence="6">
    <location>
        <begin position="64"/>
        <end position="81"/>
    </location>
</feature>
<evidence type="ECO:0000256" key="3">
    <source>
        <dbReference type="ARBA" id="ARBA00022692"/>
    </source>
</evidence>
<feature type="transmembrane region" description="Helical" evidence="6">
    <location>
        <begin position="93"/>
        <end position="111"/>
    </location>
</feature>
<name>A0A285VCF7_9GAMM</name>
<dbReference type="PROSITE" id="PS51257">
    <property type="entry name" value="PROKAR_LIPOPROTEIN"/>
    <property type="match status" value="1"/>
</dbReference>
<dbReference type="AlphaFoldDB" id="A0A285VCF7"/>
<dbReference type="GO" id="GO:0005886">
    <property type="term" value="C:plasma membrane"/>
    <property type="evidence" value="ECO:0007669"/>
    <property type="project" value="UniProtKB-SubCell"/>
</dbReference>
<evidence type="ECO:0000256" key="1">
    <source>
        <dbReference type="ARBA" id="ARBA00004651"/>
    </source>
</evidence>
<evidence type="ECO:0000313" key="7">
    <source>
        <dbReference type="EMBL" id="SOC51268.1"/>
    </source>
</evidence>
<evidence type="ECO:0000256" key="2">
    <source>
        <dbReference type="ARBA" id="ARBA00022475"/>
    </source>
</evidence>
<feature type="transmembrane region" description="Helical" evidence="6">
    <location>
        <begin position="21"/>
        <end position="44"/>
    </location>
</feature>